<proteinExistence type="predicted"/>
<dbReference type="EMBL" id="JACJJC010000003">
    <property type="protein sequence ID" value="MBM6703489.1"/>
    <property type="molecule type" value="Genomic_DNA"/>
</dbReference>
<dbReference type="Pfam" id="PF00419">
    <property type="entry name" value="Fimbrial"/>
    <property type="match status" value="1"/>
</dbReference>
<dbReference type="PANTHER" id="PTHR33420:SF11">
    <property type="entry name" value="FIMBRIAL-LIKE PROTEIN"/>
    <property type="match status" value="1"/>
</dbReference>
<keyword evidence="1" id="KW-0732">Signal</keyword>
<feature type="signal peptide" evidence="1">
    <location>
        <begin position="1"/>
        <end position="19"/>
    </location>
</feature>
<organism evidence="3 4">
    <name type="scientific">Sutterella massiliensis</name>
    <dbReference type="NCBI Taxonomy" id="1816689"/>
    <lineage>
        <taxon>Bacteria</taxon>
        <taxon>Pseudomonadati</taxon>
        <taxon>Pseudomonadota</taxon>
        <taxon>Betaproteobacteria</taxon>
        <taxon>Burkholderiales</taxon>
        <taxon>Sutterellaceae</taxon>
        <taxon>Sutterella</taxon>
    </lineage>
</organism>
<protein>
    <submittedName>
        <fullName evidence="3">Type 1 fimbrial protein</fullName>
    </submittedName>
</protein>
<dbReference type="SUPFAM" id="SSF49401">
    <property type="entry name" value="Bacterial adhesins"/>
    <property type="match status" value="1"/>
</dbReference>
<dbReference type="InterPro" id="IPR008966">
    <property type="entry name" value="Adhesion_dom_sf"/>
</dbReference>
<evidence type="ECO:0000313" key="4">
    <source>
        <dbReference type="Proteomes" id="UP000715095"/>
    </source>
</evidence>
<dbReference type="PANTHER" id="PTHR33420">
    <property type="entry name" value="FIMBRIAL SUBUNIT ELFA-RELATED"/>
    <property type="match status" value="1"/>
</dbReference>
<keyword evidence="4" id="KW-1185">Reference proteome</keyword>
<comment type="caution">
    <text evidence="3">The sequence shown here is derived from an EMBL/GenBank/DDBJ whole genome shotgun (WGS) entry which is preliminary data.</text>
</comment>
<evidence type="ECO:0000256" key="1">
    <source>
        <dbReference type="SAM" id="SignalP"/>
    </source>
</evidence>
<sequence length="184" mass="19520">MRQFVFTASLLVAALPSFAADNSGRIDFSGRVVQSACTLAAESKQISVQLGDVHTSALKSSYDHTAERKSFSIKLTDCAVVQGSAVLATLSLVDANPNDTGMLGITEDGGNAARGVGIRVWNKEGEQELKFAQSTPVVVKPNFGNGISSSAYEFNFQAAIAAHQIQDVTPGTVNGQMTFQIEYK</sequence>
<dbReference type="InterPro" id="IPR036937">
    <property type="entry name" value="Adhesion_dom_fimbrial_sf"/>
</dbReference>
<dbReference type="RefSeq" id="WP_205101952.1">
    <property type="nucleotide sequence ID" value="NZ_JACJJC010000003.1"/>
</dbReference>
<accession>A0ABS2DQ83</accession>
<name>A0ABS2DQ83_9BURK</name>
<gene>
    <name evidence="3" type="ORF">H6A60_03130</name>
</gene>
<dbReference type="Proteomes" id="UP000715095">
    <property type="component" value="Unassembled WGS sequence"/>
</dbReference>
<feature type="chain" id="PRO_5045522569" evidence="1">
    <location>
        <begin position="20"/>
        <end position="184"/>
    </location>
</feature>
<dbReference type="Gene3D" id="2.60.40.1090">
    <property type="entry name" value="Fimbrial-type adhesion domain"/>
    <property type="match status" value="1"/>
</dbReference>
<evidence type="ECO:0000313" key="3">
    <source>
        <dbReference type="EMBL" id="MBM6703489.1"/>
    </source>
</evidence>
<dbReference type="InterPro" id="IPR000259">
    <property type="entry name" value="Adhesion_dom_fimbrial"/>
</dbReference>
<dbReference type="InterPro" id="IPR050263">
    <property type="entry name" value="Bact_Fimbrial_Adh_Pro"/>
</dbReference>
<reference evidence="3 4" key="1">
    <citation type="journal article" date="2021" name="Sci. Rep.">
        <title>The distribution of antibiotic resistance genes in chicken gut microbiota commensals.</title>
        <authorList>
            <person name="Juricova H."/>
            <person name="Matiasovicova J."/>
            <person name="Kubasova T."/>
            <person name="Cejkova D."/>
            <person name="Rychlik I."/>
        </authorList>
    </citation>
    <scope>NUCLEOTIDE SEQUENCE [LARGE SCALE GENOMIC DNA]</scope>
    <source>
        <strain evidence="3 4">An829</strain>
    </source>
</reference>
<feature type="domain" description="Fimbrial-type adhesion" evidence="2">
    <location>
        <begin position="26"/>
        <end position="184"/>
    </location>
</feature>
<evidence type="ECO:0000259" key="2">
    <source>
        <dbReference type="Pfam" id="PF00419"/>
    </source>
</evidence>